<name>A0A370WYC8_9GAMM</name>
<dbReference type="RefSeq" id="WP_147293305.1">
    <property type="nucleotide sequence ID" value="NZ_QRBE01000006.1"/>
</dbReference>
<comment type="caution">
    <text evidence="2">The sequence shown here is derived from an EMBL/GenBank/DDBJ whole genome shotgun (WGS) entry which is preliminary data.</text>
</comment>
<dbReference type="Proteomes" id="UP000254258">
    <property type="component" value="Unassembled WGS sequence"/>
</dbReference>
<evidence type="ECO:0000256" key="1">
    <source>
        <dbReference type="SAM" id="MobiDB-lite"/>
    </source>
</evidence>
<dbReference type="AlphaFoldDB" id="A0A370WYC8"/>
<protein>
    <submittedName>
        <fullName evidence="2">Uncharacterized protein</fullName>
    </submittedName>
</protein>
<feature type="region of interest" description="Disordered" evidence="1">
    <location>
        <begin position="1"/>
        <end position="21"/>
    </location>
</feature>
<organism evidence="2 3">
    <name type="scientific">Dyella monticola</name>
    <dbReference type="NCBI Taxonomy" id="1927958"/>
    <lineage>
        <taxon>Bacteria</taxon>
        <taxon>Pseudomonadati</taxon>
        <taxon>Pseudomonadota</taxon>
        <taxon>Gammaproteobacteria</taxon>
        <taxon>Lysobacterales</taxon>
        <taxon>Rhodanobacteraceae</taxon>
        <taxon>Dyella</taxon>
    </lineage>
</organism>
<evidence type="ECO:0000313" key="3">
    <source>
        <dbReference type="Proteomes" id="UP000254258"/>
    </source>
</evidence>
<reference evidence="2 3" key="1">
    <citation type="submission" date="2018-07" db="EMBL/GenBank/DDBJ databases">
        <title>Dyella monticola sp. nov. and Dyella psychrodurans sp. nov. isolated from monsoon evergreen broad-leaved forest soil of Dinghu Mountain, China.</title>
        <authorList>
            <person name="Gao Z."/>
            <person name="Qiu L."/>
        </authorList>
    </citation>
    <scope>NUCLEOTIDE SEQUENCE [LARGE SCALE GENOMIC DNA]</scope>
    <source>
        <strain evidence="2 3">4G-K06</strain>
    </source>
</reference>
<keyword evidence="3" id="KW-1185">Reference proteome</keyword>
<sequence>MSTLLTAQTHVMGGTAKDRSRDLPDASLLARSLGGYPWAASTQAWLDAGLSQAGGSLNQGSAASTLYPLAQSEYGGPSSATP</sequence>
<proteinExistence type="predicted"/>
<dbReference type="OrthoDB" id="127592at2"/>
<dbReference type="EMBL" id="QRBE01000006">
    <property type="protein sequence ID" value="RDS81139.1"/>
    <property type="molecule type" value="Genomic_DNA"/>
</dbReference>
<accession>A0A370WYC8</accession>
<evidence type="ECO:0000313" key="2">
    <source>
        <dbReference type="EMBL" id="RDS81139.1"/>
    </source>
</evidence>
<gene>
    <name evidence="2" type="ORF">DWU98_11390</name>
</gene>